<feature type="compositionally biased region" description="Low complexity" evidence="1">
    <location>
        <begin position="136"/>
        <end position="152"/>
    </location>
</feature>
<gene>
    <name evidence="2" type="ORF">BSAL_30790</name>
</gene>
<dbReference type="Proteomes" id="UP000051952">
    <property type="component" value="Unassembled WGS sequence"/>
</dbReference>
<dbReference type="EMBL" id="CYKH01001901">
    <property type="protein sequence ID" value="CUG91218.1"/>
    <property type="molecule type" value="Genomic_DNA"/>
</dbReference>
<protein>
    <submittedName>
        <fullName evidence="2">Uncharacterized protein</fullName>
    </submittedName>
</protein>
<dbReference type="VEuPathDB" id="TriTrypDB:BSAL_30790"/>
<organism evidence="2 3">
    <name type="scientific">Bodo saltans</name>
    <name type="common">Flagellated protozoan</name>
    <dbReference type="NCBI Taxonomy" id="75058"/>
    <lineage>
        <taxon>Eukaryota</taxon>
        <taxon>Discoba</taxon>
        <taxon>Euglenozoa</taxon>
        <taxon>Kinetoplastea</taxon>
        <taxon>Metakinetoplastina</taxon>
        <taxon>Eubodonida</taxon>
        <taxon>Bodonidae</taxon>
        <taxon>Bodo</taxon>
    </lineage>
</organism>
<reference evidence="3" key="1">
    <citation type="submission" date="2015-09" db="EMBL/GenBank/DDBJ databases">
        <authorList>
            <consortium name="Pathogen Informatics"/>
        </authorList>
    </citation>
    <scope>NUCLEOTIDE SEQUENCE [LARGE SCALE GENOMIC DNA]</scope>
    <source>
        <strain evidence="3">Lake Konstanz</strain>
    </source>
</reference>
<evidence type="ECO:0000313" key="2">
    <source>
        <dbReference type="EMBL" id="CUG91218.1"/>
    </source>
</evidence>
<proteinExistence type="predicted"/>
<evidence type="ECO:0000313" key="3">
    <source>
        <dbReference type="Proteomes" id="UP000051952"/>
    </source>
</evidence>
<accession>A0A0S4JI84</accession>
<feature type="region of interest" description="Disordered" evidence="1">
    <location>
        <begin position="62"/>
        <end position="91"/>
    </location>
</feature>
<dbReference type="AlphaFoldDB" id="A0A0S4JI84"/>
<keyword evidence="3" id="KW-1185">Reference proteome</keyword>
<sequence>MSSSVIRRSSSAAVRSSSGGFDKENHSVASASLVPVKPPVKPPQRPLVPALNVAIANQCSVTDRSSDAQTKPFMRRPTTSTQHHLHDRHQHREPLACVKQVDSDVESDDDDIVAITTQLPPRRLSIARRPSLTRLSAPTSQSSTPVPAAPSAASSFRRSAAVSRHTSDVATTATGAAGTAFQLLRFGATSATSTPTHFVGGASFSSFTGRSRSNSLVSIHQVAVHAEDNNTCCVPETLGGRLTRETSLVSGQHNVSGHVSRMTSMTSSRIGGCPTPDTRMHLKAMMVEEAHHALEENMARRHQLYAPENVLLRRWMVVMAIAASAKVLVESGGRRVAEYNAVQRARYILGRLFVPVLRLHQAKRHRMARECLQRFILRAVMRRRAKQRVQATDLIRGLFQNKLAMFQKYAKYFTRCVITIQRAFRLFKQKRDAMVELNCRFVRKLEASYWKSAADGAQQVLDRQFLRFLADDAEKKKSASQRRRPSLTCHDDADFVPPAVPSTFPTLESLGRFPESTLKKNLRPLISSRSRAWRKEVIRRTNVAIETFKRSQGGNGMASIMKCPEMCRRFITVKLPPFRAFLTMDEAFAAFDNCARTLSQMRSAPVIALHLADGRQTAIPSVLSSEEDPFLRFELSETSLRSDRLMETSTDTRRCSVSNMLTSSFRPRK</sequence>
<name>A0A0S4JI84_BODSA</name>
<evidence type="ECO:0000256" key="1">
    <source>
        <dbReference type="SAM" id="MobiDB-lite"/>
    </source>
</evidence>
<feature type="region of interest" description="Disordered" evidence="1">
    <location>
        <begin position="130"/>
        <end position="152"/>
    </location>
</feature>
<feature type="region of interest" description="Disordered" evidence="1">
    <location>
        <begin position="1"/>
        <end position="25"/>
    </location>
</feature>
<feature type="compositionally biased region" description="Low complexity" evidence="1">
    <location>
        <begin position="1"/>
        <end position="18"/>
    </location>
</feature>